<reference evidence="2 3" key="1">
    <citation type="journal article" date="2014" name="Agronomy (Basel)">
        <title>A Draft Genome Sequence for Ensete ventricosum, the Drought-Tolerant Tree Against Hunger.</title>
        <authorList>
            <person name="Harrison J."/>
            <person name="Moore K.A."/>
            <person name="Paszkiewicz K."/>
            <person name="Jones T."/>
            <person name="Grant M."/>
            <person name="Ambacheew D."/>
            <person name="Muzemil S."/>
            <person name="Studholme D.J."/>
        </authorList>
    </citation>
    <scope>NUCLEOTIDE SEQUENCE [LARGE SCALE GENOMIC DNA]</scope>
</reference>
<feature type="region of interest" description="Disordered" evidence="1">
    <location>
        <begin position="1"/>
        <end position="38"/>
    </location>
</feature>
<accession>A0A426Y494</accession>
<protein>
    <submittedName>
        <fullName evidence="2">Uncharacterized protein</fullName>
    </submittedName>
</protein>
<organism evidence="2 3">
    <name type="scientific">Ensete ventricosum</name>
    <name type="common">Abyssinian banana</name>
    <name type="synonym">Musa ensete</name>
    <dbReference type="NCBI Taxonomy" id="4639"/>
    <lineage>
        <taxon>Eukaryota</taxon>
        <taxon>Viridiplantae</taxon>
        <taxon>Streptophyta</taxon>
        <taxon>Embryophyta</taxon>
        <taxon>Tracheophyta</taxon>
        <taxon>Spermatophyta</taxon>
        <taxon>Magnoliopsida</taxon>
        <taxon>Liliopsida</taxon>
        <taxon>Zingiberales</taxon>
        <taxon>Musaceae</taxon>
        <taxon>Ensete</taxon>
    </lineage>
</organism>
<dbReference type="Proteomes" id="UP000287651">
    <property type="component" value="Unassembled WGS sequence"/>
</dbReference>
<comment type="caution">
    <text evidence="2">The sequence shown here is derived from an EMBL/GenBank/DDBJ whole genome shotgun (WGS) entry which is preliminary data.</text>
</comment>
<dbReference type="AlphaFoldDB" id="A0A426Y494"/>
<proteinExistence type="predicted"/>
<evidence type="ECO:0000256" key="1">
    <source>
        <dbReference type="SAM" id="MobiDB-lite"/>
    </source>
</evidence>
<evidence type="ECO:0000313" key="3">
    <source>
        <dbReference type="Proteomes" id="UP000287651"/>
    </source>
</evidence>
<evidence type="ECO:0000313" key="2">
    <source>
        <dbReference type="EMBL" id="RRT46589.1"/>
    </source>
</evidence>
<sequence length="90" mass="10066">MAQGSSLEEDRDSPEDYCGVAEKLAGNNGSRSSLGIRPGLDDVVGPRWEFARRFFEGIKKLAGRSPKEDRMTYRKNAEGWAVEPPVPRNR</sequence>
<dbReference type="EMBL" id="AMZH03015090">
    <property type="protein sequence ID" value="RRT46589.1"/>
    <property type="molecule type" value="Genomic_DNA"/>
</dbReference>
<name>A0A426Y494_ENSVE</name>
<gene>
    <name evidence="2" type="ORF">B296_00005584</name>
</gene>